<sequence>MGPSRFEEALRKADARIMPTASTSSSSPSAPNTASSRSTATGKRKRIVLPPPQLVPDILFGLDFDPDRDQSPPRKRPAVPGPFPGRSPQRDDSPEPVGDTSMEEVEAQLELPELSIEAQLEALRARGAPDLFQDDAIVHDIDRNAAPDQAEEVVRFFQEQSKKQPQAHTVQEALENIGMEEAGDLLPGLDVRLLPHQIVGLSWMLNKERNHREMGGILADDMGLGKTVQAIALMILNQPELGEPGQRQGGRYQTLIVAPAALLDQWKDEIETKADMFRVFIHHGPKKAKNAEALRKYEVVITSYTTMLYDVQPRSTRDRRGPLSKTKWYRIILDEAQIIRNRNAQSSIASAMLDSTYRWLLTGTPFTNGLPDLYPLLRFARLRPWNDWDTFKIHIGNKAPKDAETATAKMAVIVKKHLLRRRKDDMLDGRPLLQLKPKYIEMVLVDLSPEERKIYDAVEKRQQQTITRFLRAGTLIKNYQFVLVMILRLRQVCCHPQLIAYAAEDLAAQNAEAVLGAPIGYEDGEGGGGRIANDITAARAAMGPEMVKKLQAMLKERARVKLDRVINKLPAPDHESDDECPICTEVMGNARITVCGHRFCHDCIEGHFNNQINYQRDDEAGIATRPCPMCRHAIREDQLFRSSLFEPNAAELRSMKVDIRQARKKKKKRSQLKDESDDDLPELDWWQSKPKTEVKEKKPKREKSRSIKAAKEEFVDLTLDDDDDLPAIFSTKRIVPDVKGKGKAFLIDSSDSDSSSSSSSSLDEALNPFKANMLDEVSDFENSAKMNSMMDLLKQWREETPDDKVVIYSQWTKCIDLLEGALERESFRSLRYDGQMDREERSSVIKRFKKHGGPNILIVSLKCGGVGLNLVEANRVICFDPAWNYATESQAYDRVHRIGQQKEVFVNRLIARDTIEERVLRIQQGKTDLTNAALGEGTGGRIRRLGVGDILGLFNMHR</sequence>
<dbReference type="PROSITE" id="PS51194">
    <property type="entry name" value="HELICASE_CTER"/>
    <property type="match status" value="1"/>
</dbReference>
<dbReference type="GO" id="GO:0005737">
    <property type="term" value="C:cytoplasm"/>
    <property type="evidence" value="ECO:0007669"/>
    <property type="project" value="TreeGrafter"/>
</dbReference>
<dbReference type="STRING" id="1051891.A0A0C3QT50"/>
<evidence type="ECO:0008006" key="16">
    <source>
        <dbReference type="Google" id="ProtNLM"/>
    </source>
</evidence>
<evidence type="ECO:0000256" key="3">
    <source>
        <dbReference type="ARBA" id="ARBA00022741"/>
    </source>
</evidence>
<evidence type="ECO:0000256" key="10">
    <source>
        <dbReference type="SAM" id="MobiDB-lite"/>
    </source>
</evidence>
<comment type="similarity">
    <text evidence="1">Belongs to the SNF2/RAD54 helicase family.</text>
</comment>
<keyword evidence="2" id="KW-0479">Metal-binding</keyword>
<evidence type="ECO:0000256" key="6">
    <source>
        <dbReference type="ARBA" id="ARBA00022806"/>
    </source>
</evidence>
<evidence type="ECO:0000256" key="2">
    <source>
        <dbReference type="ARBA" id="ARBA00022723"/>
    </source>
</evidence>
<dbReference type="GO" id="GO:0005634">
    <property type="term" value="C:nucleus"/>
    <property type="evidence" value="ECO:0007669"/>
    <property type="project" value="TreeGrafter"/>
</dbReference>
<keyword evidence="4 9" id="KW-0863">Zinc-finger</keyword>
<feature type="domain" description="Helicase C-terminal" evidence="13">
    <location>
        <begin position="788"/>
        <end position="946"/>
    </location>
</feature>
<dbReference type="GO" id="GO:0004386">
    <property type="term" value="F:helicase activity"/>
    <property type="evidence" value="ECO:0007669"/>
    <property type="project" value="UniProtKB-KW"/>
</dbReference>
<dbReference type="CDD" id="cd18793">
    <property type="entry name" value="SF2_C_SNF"/>
    <property type="match status" value="1"/>
</dbReference>
<evidence type="ECO:0000256" key="8">
    <source>
        <dbReference type="ARBA" id="ARBA00022840"/>
    </source>
</evidence>
<evidence type="ECO:0000313" key="14">
    <source>
        <dbReference type="EMBL" id="KIO32281.1"/>
    </source>
</evidence>
<dbReference type="SMART" id="SM00490">
    <property type="entry name" value="HELICc"/>
    <property type="match status" value="1"/>
</dbReference>
<evidence type="ECO:0000256" key="5">
    <source>
        <dbReference type="ARBA" id="ARBA00022801"/>
    </source>
</evidence>
<dbReference type="GO" id="GO:0005524">
    <property type="term" value="F:ATP binding"/>
    <property type="evidence" value="ECO:0007669"/>
    <property type="project" value="UniProtKB-KW"/>
</dbReference>
<dbReference type="GO" id="GO:0008270">
    <property type="term" value="F:zinc ion binding"/>
    <property type="evidence" value="ECO:0007669"/>
    <property type="project" value="UniProtKB-KW"/>
</dbReference>
<feature type="compositionally biased region" description="Basic and acidic residues" evidence="10">
    <location>
        <begin position="1"/>
        <end position="15"/>
    </location>
</feature>
<dbReference type="PANTHER" id="PTHR45626">
    <property type="entry name" value="TRANSCRIPTION TERMINATION FACTOR 2-RELATED"/>
    <property type="match status" value="1"/>
</dbReference>
<evidence type="ECO:0000256" key="4">
    <source>
        <dbReference type="ARBA" id="ARBA00022771"/>
    </source>
</evidence>
<dbReference type="InterPro" id="IPR000330">
    <property type="entry name" value="SNF2_N"/>
</dbReference>
<dbReference type="Pfam" id="PF00271">
    <property type="entry name" value="Helicase_C"/>
    <property type="match status" value="1"/>
</dbReference>
<evidence type="ECO:0000259" key="13">
    <source>
        <dbReference type="PROSITE" id="PS51194"/>
    </source>
</evidence>
<evidence type="ECO:0000259" key="12">
    <source>
        <dbReference type="PROSITE" id="PS51192"/>
    </source>
</evidence>
<keyword evidence="8" id="KW-0067">ATP-binding</keyword>
<feature type="region of interest" description="Disordered" evidence="10">
    <location>
        <begin position="1"/>
        <end position="103"/>
    </location>
</feature>
<dbReference type="SUPFAM" id="SSF52540">
    <property type="entry name" value="P-loop containing nucleoside triphosphate hydrolases"/>
    <property type="match status" value="2"/>
</dbReference>
<evidence type="ECO:0000256" key="9">
    <source>
        <dbReference type="PROSITE-ProRule" id="PRU00175"/>
    </source>
</evidence>
<evidence type="ECO:0000313" key="15">
    <source>
        <dbReference type="Proteomes" id="UP000054248"/>
    </source>
</evidence>
<gene>
    <name evidence="14" type="ORF">M407DRAFT_18842</name>
</gene>
<dbReference type="Pfam" id="PF00176">
    <property type="entry name" value="SNF2-rel_dom"/>
    <property type="match status" value="1"/>
</dbReference>
<dbReference type="Pfam" id="PF13445">
    <property type="entry name" value="zf-RING_UBOX"/>
    <property type="match status" value="1"/>
</dbReference>
<organism evidence="14 15">
    <name type="scientific">Tulasnella calospora MUT 4182</name>
    <dbReference type="NCBI Taxonomy" id="1051891"/>
    <lineage>
        <taxon>Eukaryota</taxon>
        <taxon>Fungi</taxon>
        <taxon>Dikarya</taxon>
        <taxon>Basidiomycota</taxon>
        <taxon>Agaricomycotina</taxon>
        <taxon>Agaricomycetes</taxon>
        <taxon>Cantharellales</taxon>
        <taxon>Tulasnellaceae</taxon>
        <taxon>Tulasnella</taxon>
    </lineage>
</organism>
<feature type="domain" description="RING-type" evidence="11">
    <location>
        <begin position="580"/>
        <end position="631"/>
    </location>
</feature>
<dbReference type="SMART" id="SM00487">
    <property type="entry name" value="DEXDc"/>
    <property type="match status" value="1"/>
</dbReference>
<dbReference type="PROSITE" id="PS00518">
    <property type="entry name" value="ZF_RING_1"/>
    <property type="match status" value="1"/>
</dbReference>
<dbReference type="InterPro" id="IPR050628">
    <property type="entry name" value="SNF2_RAD54_helicase_TF"/>
</dbReference>
<dbReference type="Gene3D" id="3.40.50.10810">
    <property type="entry name" value="Tandem AAA-ATPase domain"/>
    <property type="match status" value="1"/>
</dbReference>
<dbReference type="InterPro" id="IPR001650">
    <property type="entry name" value="Helicase_C-like"/>
</dbReference>
<evidence type="ECO:0000256" key="7">
    <source>
        <dbReference type="ARBA" id="ARBA00022833"/>
    </source>
</evidence>
<evidence type="ECO:0000259" key="11">
    <source>
        <dbReference type="PROSITE" id="PS50089"/>
    </source>
</evidence>
<dbReference type="GO" id="GO:0000724">
    <property type="term" value="P:double-strand break repair via homologous recombination"/>
    <property type="evidence" value="ECO:0007669"/>
    <property type="project" value="TreeGrafter"/>
</dbReference>
<dbReference type="InterPro" id="IPR038718">
    <property type="entry name" value="SNF2-like_sf"/>
</dbReference>
<dbReference type="Gene3D" id="3.30.40.10">
    <property type="entry name" value="Zinc/RING finger domain, C3HC4 (zinc finger)"/>
    <property type="match status" value="1"/>
</dbReference>
<dbReference type="PROSITE" id="PS50089">
    <property type="entry name" value="ZF_RING_2"/>
    <property type="match status" value="1"/>
</dbReference>
<dbReference type="AlphaFoldDB" id="A0A0C3QT50"/>
<feature type="compositionally biased region" description="Low complexity" evidence="10">
    <location>
        <begin position="19"/>
        <end position="41"/>
    </location>
</feature>
<keyword evidence="7" id="KW-0862">Zinc</keyword>
<dbReference type="HOGENOM" id="CLU_000315_2_8_1"/>
<dbReference type="InterPro" id="IPR014001">
    <property type="entry name" value="Helicase_ATP-bd"/>
</dbReference>
<dbReference type="CDD" id="cd18008">
    <property type="entry name" value="DEXDc_SHPRH-like"/>
    <property type="match status" value="1"/>
</dbReference>
<keyword evidence="6" id="KW-0347">Helicase</keyword>
<dbReference type="EMBL" id="KN822956">
    <property type="protein sequence ID" value="KIO32281.1"/>
    <property type="molecule type" value="Genomic_DNA"/>
</dbReference>
<dbReference type="InterPro" id="IPR001841">
    <property type="entry name" value="Znf_RING"/>
</dbReference>
<protein>
    <recommendedName>
        <fullName evidence="16">RING-type domain-containing protein</fullName>
    </recommendedName>
</protein>
<dbReference type="PROSITE" id="PS51192">
    <property type="entry name" value="HELICASE_ATP_BIND_1"/>
    <property type="match status" value="1"/>
</dbReference>
<dbReference type="SMART" id="SM00184">
    <property type="entry name" value="RING"/>
    <property type="match status" value="1"/>
</dbReference>
<proteinExistence type="inferred from homology"/>
<reference evidence="15" key="2">
    <citation type="submission" date="2015-01" db="EMBL/GenBank/DDBJ databases">
        <title>Evolutionary Origins and Diversification of the Mycorrhizal Mutualists.</title>
        <authorList>
            <consortium name="DOE Joint Genome Institute"/>
            <consortium name="Mycorrhizal Genomics Consortium"/>
            <person name="Kohler A."/>
            <person name="Kuo A."/>
            <person name="Nagy L.G."/>
            <person name="Floudas D."/>
            <person name="Copeland A."/>
            <person name="Barry K.W."/>
            <person name="Cichocki N."/>
            <person name="Veneault-Fourrey C."/>
            <person name="LaButti K."/>
            <person name="Lindquist E.A."/>
            <person name="Lipzen A."/>
            <person name="Lundell T."/>
            <person name="Morin E."/>
            <person name="Murat C."/>
            <person name="Riley R."/>
            <person name="Ohm R."/>
            <person name="Sun H."/>
            <person name="Tunlid A."/>
            <person name="Henrissat B."/>
            <person name="Grigoriev I.V."/>
            <person name="Hibbett D.S."/>
            <person name="Martin F."/>
        </authorList>
    </citation>
    <scope>NUCLEOTIDE SEQUENCE [LARGE SCALE GENOMIC DNA]</scope>
    <source>
        <strain evidence="15">MUT 4182</strain>
    </source>
</reference>
<dbReference type="OrthoDB" id="423559at2759"/>
<dbReference type="InterPro" id="IPR017907">
    <property type="entry name" value="Znf_RING_CS"/>
</dbReference>
<dbReference type="InterPro" id="IPR049730">
    <property type="entry name" value="SNF2/RAD54-like_C"/>
</dbReference>
<reference evidence="14 15" key="1">
    <citation type="submission" date="2014-04" db="EMBL/GenBank/DDBJ databases">
        <authorList>
            <consortium name="DOE Joint Genome Institute"/>
            <person name="Kuo A."/>
            <person name="Girlanda M."/>
            <person name="Perotto S."/>
            <person name="Kohler A."/>
            <person name="Nagy L.G."/>
            <person name="Floudas D."/>
            <person name="Copeland A."/>
            <person name="Barry K.W."/>
            <person name="Cichocki N."/>
            <person name="Veneault-Fourrey C."/>
            <person name="LaButti K."/>
            <person name="Lindquist E.A."/>
            <person name="Lipzen A."/>
            <person name="Lundell T."/>
            <person name="Morin E."/>
            <person name="Murat C."/>
            <person name="Sun H."/>
            <person name="Tunlid A."/>
            <person name="Henrissat B."/>
            <person name="Grigoriev I.V."/>
            <person name="Hibbett D.S."/>
            <person name="Martin F."/>
            <person name="Nordberg H.P."/>
            <person name="Cantor M.N."/>
            <person name="Hua S.X."/>
        </authorList>
    </citation>
    <scope>NUCLEOTIDE SEQUENCE [LARGE SCALE GENOMIC DNA]</scope>
    <source>
        <strain evidence="14 15">MUT 4182</strain>
    </source>
</reference>
<dbReference type="InterPro" id="IPR027370">
    <property type="entry name" value="Znf-RING_euk"/>
</dbReference>
<keyword evidence="5" id="KW-0378">Hydrolase</keyword>
<dbReference type="InterPro" id="IPR013083">
    <property type="entry name" value="Znf_RING/FYVE/PHD"/>
</dbReference>
<evidence type="ECO:0000256" key="1">
    <source>
        <dbReference type="ARBA" id="ARBA00007025"/>
    </source>
</evidence>
<dbReference type="GO" id="GO:0008094">
    <property type="term" value="F:ATP-dependent activity, acting on DNA"/>
    <property type="evidence" value="ECO:0007669"/>
    <property type="project" value="TreeGrafter"/>
</dbReference>
<dbReference type="GO" id="GO:0016787">
    <property type="term" value="F:hydrolase activity"/>
    <property type="evidence" value="ECO:0007669"/>
    <property type="project" value="UniProtKB-KW"/>
</dbReference>
<dbReference type="SUPFAM" id="SSF57850">
    <property type="entry name" value="RING/U-box"/>
    <property type="match status" value="1"/>
</dbReference>
<dbReference type="PANTHER" id="PTHR45626:SF16">
    <property type="entry name" value="ATP-DEPENDENT HELICASE ULS1"/>
    <property type="match status" value="1"/>
</dbReference>
<name>A0A0C3QT50_9AGAM</name>
<keyword evidence="3" id="KW-0547">Nucleotide-binding</keyword>
<feature type="region of interest" description="Disordered" evidence="10">
    <location>
        <begin position="661"/>
        <end position="683"/>
    </location>
</feature>
<dbReference type="Proteomes" id="UP000054248">
    <property type="component" value="Unassembled WGS sequence"/>
</dbReference>
<keyword evidence="15" id="KW-1185">Reference proteome</keyword>
<feature type="domain" description="Helicase ATP-binding" evidence="12">
    <location>
        <begin position="207"/>
        <end position="383"/>
    </location>
</feature>
<dbReference type="Gene3D" id="3.40.50.300">
    <property type="entry name" value="P-loop containing nucleotide triphosphate hydrolases"/>
    <property type="match status" value="2"/>
</dbReference>
<accession>A0A0C3QT50</accession>
<dbReference type="InterPro" id="IPR027417">
    <property type="entry name" value="P-loop_NTPase"/>
</dbReference>